<gene>
    <name evidence="2" type="ORF">Ga0609869_001980</name>
</gene>
<keyword evidence="1" id="KW-0732">Signal</keyword>
<evidence type="ECO:0000313" key="3">
    <source>
        <dbReference type="Proteomes" id="UP001560019"/>
    </source>
</evidence>
<feature type="chain" id="PRO_5046711460" description="Lipoprotein" evidence="1">
    <location>
        <begin position="23"/>
        <end position="123"/>
    </location>
</feature>
<evidence type="ECO:0000313" key="2">
    <source>
        <dbReference type="EMBL" id="MEX5728627.1"/>
    </source>
</evidence>
<keyword evidence="3" id="KW-1185">Reference proteome</keyword>
<dbReference type="Proteomes" id="UP001560019">
    <property type="component" value="Unassembled WGS sequence"/>
</dbReference>
<feature type="signal peptide" evidence="1">
    <location>
        <begin position="1"/>
        <end position="22"/>
    </location>
</feature>
<protein>
    <recommendedName>
        <fullName evidence="4">Lipoprotein</fullName>
    </recommendedName>
</protein>
<evidence type="ECO:0008006" key="4">
    <source>
        <dbReference type="Google" id="ProtNLM"/>
    </source>
</evidence>
<accession>A0ABV3XTH2</accession>
<proteinExistence type="predicted"/>
<sequence>MTIQSRKTPKILLAALLPLALAACVETDGSSSRPAMDASETNAVIGMLGLGCKNRVLQQFSVPNSDITVRPGATLQQGINSGSMSAADLRRAGASFDWEVAGRGARGYCNVDGTGRVTEFQQF</sequence>
<name>A0ABV3XTH2_9RHOB</name>
<dbReference type="EMBL" id="JBEHHI010000002">
    <property type="protein sequence ID" value="MEX5728627.1"/>
    <property type="molecule type" value="Genomic_DNA"/>
</dbReference>
<evidence type="ECO:0000256" key="1">
    <source>
        <dbReference type="SAM" id="SignalP"/>
    </source>
</evidence>
<organism evidence="2 3">
    <name type="scientific">Rhodovulum iodosum</name>
    <dbReference type="NCBI Taxonomy" id="68291"/>
    <lineage>
        <taxon>Bacteria</taxon>
        <taxon>Pseudomonadati</taxon>
        <taxon>Pseudomonadota</taxon>
        <taxon>Alphaproteobacteria</taxon>
        <taxon>Rhodobacterales</taxon>
        <taxon>Paracoccaceae</taxon>
        <taxon>Rhodovulum</taxon>
    </lineage>
</organism>
<dbReference type="PROSITE" id="PS51257">
    <property type="entry name" value="PROKAR_LIPOPROTEIN"/>
    <property type="match status" value="1"/>
</dbReference>
<dbReference type="RefSeq" id="WP_125406703.1">
    <property type="nucleotide sequence ID" value="NZ_JBEHHI010000002.1"/>
</dbReference>
<reference evidence="2 3" key="1">
    <citation type="submission" date="2024-06" db="EMBL/GenBank/DDBJ databases">
        <title>Genome of Rhodovulum iodosum, a marine photoferrotroph.</title>
        <authorList>
            <person name="Bianchini G."/>
            <person name="Nikeleit V."/>
            <person name="Kappler A."/>
            <person name="Bryce C."/>
            <person name="Sanchez-Baracaldo P."/>
        </authorList>
    </citation>
    <scope>NUCLEOTIDE SEQUENCE [LARGE SCALE GENOMIC DNA]</scope>
    <source>
        <strain evidence="2 3">UT/N1</strain>
    </source>
</reference>
<comment type="caution">
    <text evidence="2">The sequence shown here is derived from an EMBL/GenBank/DDBJ whole genome shotgun (WGS) entry which is preliminary data.</text>
</comment>